<dbReference type="SUPFAM" id="SSF81271">
    <property type="entry name" value="TGS-like"/>
    <property type="match status" value="1"/>
</dbReference>
<dbReference type="PANTHER" id="PTHR23305">
    <property type="entry name" value="OBG GTPASE FAMILY"/>
    <property type="match status" value="1"/>
</dbReference>
<feature type="domain" description="TGS" evidence="1">
    <location>
        <begin position="78"/>
        <end position="148"/>
    </location>
</feature>
<sequence length="148" mass="16117">MLTVVNIGEEQLPEATGLEAELNSRHAQEKAHIIALCGKLEMELGQLDEPAAAEFRADFGLTESGLDRVIKQSYELLGLVSFFTTVSAEVKAWSVPRGTSAVKAAGKIHSDMERGFIRAEVISFDDLVRCSSLAEGRKQGLLRLEGKD</sequence>
<reference evidence="2" key="1">
    <citation type="journal article" date="2014" name="Front. Microbiol.">
        <title>High frequency of phylogenetically diverse reductive dehalogenase-homologous genes in deep subseafloor sedimentary metagenomes.</title>
        <authorList>
            <person name="Kawai M."/>
            <person name="Futagami T."/>
            <person name="Toyoda A."/>
            <person name="Takaki Y."/>
            <person name="Nishi S."/>
            <person name="Hori S."/>
            <person name="Arai W."/>
            <person name="Tsubouchi T."/>
            <person name="Morono Y."/>
            <person name="Uchiyama I."/>
            <person name="Ito T."/>
            <person name="Fujiyama A."/>
            <person name="Inagaki F."/>
            <person name="Takami H."/>
        </authorList>
    </citation>
    <scope>NUCLEOTIDE SEQUENCE</scope>
    <source>
        <strain evidence="2">Expedition CK06-06</strain>
    </source>
</reference>
<dbReference type="InterPro" id="IPR012675">
    <property type="entry name" value="Beta-grasp_dom_sf"/>
</dbReference>
<name>X1PML3_9ZZZZ</name>
<dbReference type="GO" id="GO:0016887">
    <property type="term" value="F:ATP hydrolysis activity"/>
    <property type="evidence" value="ECO:0007669"/>
    <property type="project" value="TreeGrafter"/>
</dbReference>
<dbReference type="InterPro" id="IPR013029">
    <property type="entry name" value="YchF_C"/>
</dbReference>
<dbReference type="PROSITE" id="PS51880">
    <property type="entry name" value="TGS"/>
    <property type="match status" value="1"/>
</dbReference>
<proteinExistence type="predicted"/>
<dbReference type="PANTHER" id="PTHR23305:SF18">
    <property type="entry name" value="OBG-TYPE G DOMAIN-CONTAINING PROTEIN"/>
    <property type="match status" value="1"/>
</dbReference>
<dbReference type="SUPFAM" id="SSF52540">
    <property type="entry name" value="P-loop containing nucleoside triphosphate hydrolases"/>
    <property type="match status" value="1"/>
</dbReference>
<gene>
    <name evidence="2" type="ORF">S06H3_27026</name>
</gene>
<protein>
    <recommendedName>
        <fullName evidence="1">TGS domain-containing protein</fullName>
    </recommendedName>
</protein>
<evidence type="ECO:0000313" key="2">
    <source>
        <dbReference type="EMBL" id="GAI32114.1"/>
    </source>
</evidence>
<accession>X1PML3</accession>
<evidence type="ECO:0000259" key="1">
    <source>
        <dbReference type="PROSITE" id="PS51880"/>
    </source>
</evidence>
<dbReference type="EMBL" id="BARV01015654">
    <property type="protein sequence ID" value="GAI32114.1"/>
    <property type="molecule type" value="Genomic_DNA"/>
</dbReference>
<dbReference type="Pfam" id="PF06071">
    <property type="entry name" value="YchF-GTPase_C"/>
    <property type="match status" value="1"/>
</dbReference>
<dbReference type="Gene3D" id="3.10.20.30">
    <property type="match status" value="1"/>
</dbReference>
<dbReference type="AlphaFoldDB" id="X1PML3"/>
<dbReference type="InterPro" id="IPR027417">
    <property type="entry name" value="P-loop_NTPase"/>
</dbReference>
<feature type="non-terminal residue" evidence="2">
    <location>
        <position position="148"/>
    </location>
</feature>
<dbReference type="GO" id="GO:0005737">
    <property type="term" value="C:cytoplasm"/>
    <property type="evidence" value="ECO:0007669"/>
    <property type="project" value="TreeGrafter"/>
</dbReference>
<comment type="caution">
    <text evidence="2">The sequence shown here is derived from an EMBL/GenBank/DDBJ whole genome shotgun (WGS) entry which is preliminary data.</text>
</comment>
<dbReference type="InterPro" id="IPR004095">
    <property type="entry name" value="TGS"/>
</dbReference>
<organism evidence="2">
    <name type="scientific">marine sediment metagenome</name>
    <dbReference type="NCBI Taxonomy" id="412755"/>
    <lineage>
        <taxon>unclassified sequences</taxon>
        <taxon>metagenomes</taxon>
        <taxon>ecological metagenomes</taxon>
    </lineage>
</organism>
<dbReference type="InterPro" id="IPR012676">
    <property type="entry name" value="TGS-like"/>
</dbReference>